<dbReference type="InterPro" id="IPR002155">
    <property type="entry name" value="Thiolase"/>
</dbReference>
<accession>A0A7Y9JMK7</accession>
<evidence type="ECO:0000313" key="2">
    <source>
        <dbReference type="EMBL" id="NYD54126.1"/>
    </source>
</evidence>
<name>A0A7Y9JMK7_9MICO</name>
<dbReference type="Gene3D" id="3.40.47.10">
    <property type="match status" value="1"/>
</dbReference>
<sequence>MSSKGGAYIVGAYESPDRVIPDRSTAQLTAEVAVAALADAGLTMEDVDGFACTADLDALPLAMSEYLGLRNLRWVDTTMTGGSSPLVQLGHAAAAIVRGQCEVVLITLAQRARSAPGERNRGFNPEGPFEEVYGLNTMGSYALAARRHMYEFGTTSEQLAWVKASASLHAQHNPNAFIQRPITVEEVLDSPMLSDPLHRLDSCVVTDGAGAVVVVSPAVKARLNRVGAKVLGQAETVKGTDLGRVDLTYTGARFTGPRAFEEAGISPSDIDYASIYDSFTITVIETIEDLGFCEKGDGGRFVADGGLLASGRLPVNTDGGGLCNNHPGKGGMMRLIEAVRQVRGETTPAVQVPDCELVLVHGTGGQLGTRMGSSTVILGVEDA</sequence>
<organism evidence="2 3">
    <name type="scientific">Microbacterium pseudoresistens</name>
    <dbReference type="NCBI Taxonomy" id="640634"/>
    <lineage>
        <taxon>Bacteria</taxon>
        <taxon>Bacillati</taxon>
        <taxon>Actinomycetota</taxon>
        <taxon>Actinomycetes</taxon>
        <taxon>Micrococcales</taxon>
        <taxon>Microbacteriaceae</taxon>
        <taxon>Microbacterium</taxon>
    </lineage>
</organism>
<dbReference type="NCBIfam" id="NF006010">
    <property type="entry name" value="PRK08142.1"/>
    <property type="match status" value="1"/>
</dbReference>
<reference evidence="2 3" key="1">
    <citation type="submission" date="2020-07" db="EMBL/GenBank/DDBJ databases">
        <title>Sequencing the genomes of 1000 actinobacteria strains.</title>
        <authorList>
            <person name="Klenk H.-P."/>
        </authorList>
    </citation>
    <scope>NUCLEOTIDE SEQUENCE [LARGE SCALE GENOMIC DNA]</scope>
    <source>
        <strain evidence="2 3">DSM 22185</strain>
    </source>
</reference>
<dbReference type="EMBL" id="JACCBH010000001">
    <property type="protein sequence ID" value="NYD54126.1"/>
    <property type="molecule type" value="Genomic_DNA"/>
</dbReference>
<keyword evidence="2" id="KW-0012">Acyltransferase</keyword>
<evidence type="ECO:0000313" key="3">
    <source>
        <dbReference type="Proteomes" id="UP000552045"/>
    </source>
</evidence>
<feature type="domain" description="Thiolase C-terminal" evidence="1">
    <location>
        <begin position="244"/>
        <end position="378"/>
    </location>
</feature>
<protein>
    <submittedName>
        <fullName evidence="2">Acetyl-CoA C-acetyltransferase</fullName>
        <ecNumber evidence="2">2.3.1.9</ecNumber>
    </submittedName>
</protein>
<gene>
    <name evidence="2" type="ORF">BKA02_001181</name>
</gene>
<dbReference type="Proteomes" id="UP000552045">
    <property type="component" value="Unassembled WGS sequence"/>
</dbReference>
<dbReference type="CDD" id="cd00829">
    <property type="entry name" value="SCP-x_thiolase"/>
    <property type="match status" value="1"/>
</dbReference>
<dbReference type="GO" id="GO:0003985">
    <property type="term" value="F:acetyl-CoA C-acetyltransferase activity"/>
    <property type="evidence" value="ECO:0007669"/>
    <property type="project" value="UniProtKB-EC"/>
</dbReference>
<dbReference type="AlphaFoldDB" id="A0A7Y9JMK7"/>
<dbReference type="RefSeq" id="WP_179432201.1">
    <property type="nucleotide sequence ID" value="NZ_BAABLC010000001.1"/>
</dbReference>
<keyword evidence="3" id="KW-1185">Reference proteome</keyword>
<dbReference type="PIRSF" id="PIRSF000429">
    <property type="entry name" value="Ac-CoA_Ac_transf"/>
    <property type="match status" value="1"/>
</dbReference>
<proteinExistence type="predicted"/>
<evidence type="ECO:0000259" key="1">
    <source>
        <dbReference type="Pfam" id="PF22691"/>
    </source>
</evidence>
<dbReference type="PANTHER" id="PTHR42870:SF1">
    <property type="entry name" value="NON-SPECIFIC LIPID-TRANSFER PROTEIN-LIKE 2"/>
    <property type="match status" value="1"/>
</dbReference>
<dbReference type="SUPFAM" id="SSF53901">
    <property type="entry name" value="Thiolase-like"/>
    <property type="match status" value="1"/>
</dbReference>
<keyword evidence="2" id="KW-0808">Transferase</keyword>
<dbReference type="PANTHER" id="PTHR42870">
    <property type="entry name" value="ACETYL-COA C-ACETYLTRANSFERASE"/>
    <property type="match status" value="1"/>
</dbReference>
<dbReference type="InterPro" id="IPR055140">
    <property type="entry name" value="Thiolase_C_2"/>
</dbReference>
<dbReference type="Pfam" id="PF22691">
    <property type="entry name" value="Thiolase_C_1"/>
    <property type="match status" value="1"/>
</dbReference>
<dbReference type="EC" id="2.3.1.9" evidence="2"/>
<comment type="caution">
    <text evidence="2">The sequence shown here is derived from an EMBL/GenBank/DDBJ whole genome shotgun (WGS) entry which is preliminary data.</text>
</comment>
<dbReference type="InterPro" id="IPR016039">
    <property type="entry name" value="Thiolase-like"/>
</dbReference>